<evidence type="ECO:0000256" key="1">
    <source>
        <dbReference type="SAM" id="MobiDB-lite"/>
    </source>
</evidence>
<evidence type="ECO:0000313" key="2">
    <source>
        <dbReference type="EMBL" id="CAG8801472.1"/>
    </source>
</evidence>
<gene>
    <name evidence="2" type="ORF">CPELLU_LOCUS17744</name>
</gene>
<organism evidence="2 3">
    <name type="scientific">Cetraspora pellucida</name>
    <dbReference type="NCBI Taxonomy" id="1433469"/>
    <lineage>
        <taxon>Eukaryota</taxon>
        <taxon>Fungi</taxon>
        <taxon>Fungi incertae sedis</taxon>
        <taxon>Mucoromycota</taxon>
        <taxon>Glomeromycotina</taxon>
        <taxon>Glomeromycetes</taxon>
        <taxon>Diversisporales</taxon>
        <taxon>Gigasporaceae</taxon>
        <taxon>Cetraspora</taxon>
    </lineage>
</organism>
<dbReference type="EMBL" id="CAJVQA010031495">
    <property type="protein sequence ID" value="CAG8801472.1"/>
    <property type="molecule type" value="Genomic_DNA"/>
</dbReference>
<sequence>LERDEYYKNAAASSSRAADVTEVFDKRTEEGDTGTSSDNGVVD</sequence>
<evidence type="ECO:0000313" key="3">
    <source>
        <dbReference type="Proteomes" id="UP000789759"/>
    </source>
</evidence>
<protein>
    <submittedName>
        <fullName evidence="2">5607_t:CDS:1</fullName>
    </submittedName>
</protein>
<name>A0A9N9JXV6_9GLOM</name>
<feature type="region of interest" description="Disordered" evidence="1">
    <location>
        <begin position="1"/>
        <end position="43"/>
    </location>
</feature>
<accession>A0A9N9JXV6</accession>
<dbReference type="Proteomes" id="UP000789759">
    <property type="component" value="Unassembled WGS sequence"/>
</dbReference>
<proteinExistence type="predicted"/>
<keyword evidence="3" id="KW-1185">Reference proteome</keyword>
<dbReference type="AlphaFoldDB" id="A0A9N9JXV6"/>
<comment type="caution">
    <text evidence="2">The sequence shown here is derived from an EMBL/GenBank/DDBJ whole genome shotgun (WGS) entry which is preliminary data.</text>
</comment>
<reference evidence="2" key="1">
    <citation type="submission" date="2021-06" db="EMBL/GenBank/DDBJ databases">
        <authorList>
            <person name="Kallberg Y."/>
            <person name="Tangrot J."/>
            <person name="Rosling A."/>
        </authorList>
    </citation>
    <scope>NUCLEOTIDE SEQUENCE</scope>
    <source>
        <strain evidence="2">FL966</strain>
    </source>
</reference>
<feature type="non-terminal residue" evidence="2">
    <location>
        <position position="1"/>
    </location>
</feature>
<feature type="compositionally biased region" description="Polar residues" evidence="1">
    <location>
        <begin position="33"/>
        <end position="43"/>
    </location>
</feature>